<evidence type="ECO:0000313" key="5">
    <source>
        <dbReference type="EMBL" id="CDB45714.1"/>
    </source>
</evidence>
<name>R6IGM5_9FIRM</name>
<comment type="caution">
    <text evidence="5">The sequence shown here is derived from an EMBL/GenBank/DDBJ whole genome shotgun (WGS) entry which is preliminary data.</text>
</comment>
<keyword evidence="1" id="KW-0805">Transcription regulation</keyword>
<dbReference type="EMBL" id="CBDS010000052">
    <property type="protein sequence ID" value="CDB45714.1"/>
    <property type="molecule type" value="Genomic_DNA"/>
</dbReference>
<dbReference type="HOGENOM" id="CLU_097806_7_3_9"/>
<accession>R6IGM5</accession>
<dbReference type="PRINTS" id="PR00778">
    <property type="entry name" value="HTHARSR"/>
</dbReference>
<dbReference type="InterPro" id="IPR036390">
    <property type="entry name" value="WH_DNA-bd_sf"/>
</dbReference>
<dbReference type="NCBIfam" id="NF033788">
    <property type="entry name" value="HTH_metalloreg"/>
    <property type="match status" value="1"/>
</dbReference>
<dbReference type="InterPro" id="IPR036388">
    <property type="entry name" value="WH-like_DNA-bd_sf"/>
</dbReference>
<dbReference type="Pfam" id="PF01022">
    <property type="entry name" value="HTH_5"/>
    <property type="match status" value="1"/>
</dbReference>
<evidence type="ECO:0000256" key="2">
    <source>
        <dbReference type="ARBA" id="ARBA00023125"/>
    </source>
</evidence>
<dbReference type="PANTHER" id="PTHR43132">
    <property type="entry name" value="ARSENICAL RESISTANCE OPERON REPRESSOR ARSR-RELATED"/>
    <property type="match status" value="1"/>
</dbReference>
<proteinExistence type="predicted"/>
<keyword evidence="2" id="KW-0238">DNA-binding</keyword>
<dbReference type="AlphaFoldDB" id="R6IGM5"/>
<dbReference type="SUPFAM" id="SSF46785">
    <property type="entry name" value="Winged helix' DNA-binding domain"/>
    <property type="match status" value="1"/>
</dbReference>
<dbReference type="GO" id="GO:0003677">
    <property type="term" value="F:DNA binding"/>
    <property type="evidence" value="ECO:0007669"/>
    <property type="project" value="UniProtKB-KW"/>
</dbReference>
<dbReference type="CDD" id="cd00090">
    <property type="entry name" value="HTH_ARSR"/>
    <property type="match status" value="1"/>
</dbReference>
<accession>A0A3G9GSA0</accession>
<evidence type="ECO:0000256" key="3">
    <source>
        <dbReference type="ARBA" id="ARBA00023163"/>
    </source>
</evidence>
<dbReference type="STRING" id="1262914.BN533_00839"/>
<gene>
    <name evidence="5" type="ORF">BN533_00839</name>
</gene>
<keyword evidence="3" id="KW-0804">Transcription</keyword>
<sequence>MSPNMSENKTNNTVICDSCGHSARIHPQLADKYVQPMAEIFKVLGDPTRIKILELLSHEDMCVSNIAEMLDMTHSAISHQLRQLRHAQLVKFSKSGKEVIYSLDDEHVLTLFAQALDHVKHKV</sequence>
<protein>
    <submittedName>
        <fullName evidence="5">HTH-type transcriptional repressor CzrA</fullName>
    </submittedName>
</protein>
<dbReference type="Gene3D" id="1.10.10.10">
    <property type="entry name" value="Winged helix-like DNA-binding domain superfamily/Winged helix DNA-binding domain"/>
    <property type="match status" value="1"/>
</dbReference>
<dbReference type="InterPro" id="IPR051011">
    <property type="entry name" value="Metal_resp_trans_reg"/>
</dbReference>
<dbReference type="InterPro" id="IPR011991">
    <property type="entry name" value="ArsR-like_HTH"/>
</dbReference>
<dbReference type="InterPro" id="IPR001845">
    <property type="entry name" value="HTH_ArsR_DNA-bd_dom"/>
</dbReference>
<reference evidence="5" key="1">
    <citation type="submission" date="2012-11" db="EMBL/GenBank/DDBJ databases">
        <title>Dependencies among metagenomic species, viruses, plasmids and units of genetic variation.</title>
        <authorList>
            <person name="Nielsen H.B."/>
            <person name="Almeida M."/>
            <person name="Juncker A.S."/>
            <person name="Rasmussen S."/>
            <person name="Li J."/>
            <person name="Sunagawa S."/>
            <person name="Plichta D."/>
            <person name="Gautier L."/>
            <person name="Le Chatelier E."/>
            <person name="Peletier E."/>
            <person name="Bonde I."/>
            <person name="Nielsen T."/>
            <person name="Manichanh C."/>
            <person name="Arumugam M."/>
            <person name="Batto J."/>
            <person name="Santos M.B.Q.D."/>
            <person name="Blom N."/>
            <person name="Borruel N."/>
            <person name="Burgdorf K.S."/>
            <person name="Boumezbeur F."/>
            <person name="Casellas F."/>
            <person name="Dore J."/>
            <person name="Guarner F."/>
            <person name="Hansen T."/>
            <person name="Hildebrand F."/>
            <person name="Kaas R.S."/>
            <person name="Kennedy S."/>
            <person name="Kristiansen K."/>
            <person name="Kultima J.R."/>
            <person name="Leonard P."/>
            <person name="Levenez F."/>
            <person name="Lund O."/>
            <person name="Moumen B."/>
            <person name="Le Paslier D."/>
            <person name="Pons N."/>
            <person name="Pedersen O."/>
            <person name="Prifti E."/>
            <person name="Qin J."/>
            <person name="Raes J."/>
            <person name="Tap J."/>
            <person name="Tims S."/>
            <person name="Ussery D.W."/>
            <person name="Yamada T."/>
            <person name="MetaHit consortium"/>
            <person name="Renault P."/>
            <person name="Sicheritz-Ponten T."/>
            <person name="Bork P."/>
            <person name="Wang J."/>
            <person name="Brunak S."/>
            <person name="Ehrlich S.D."/>
        </authorList>
    </citation>
    <scope>NUCLEOTIDE SEQUENCE [LARGE SCALE GENOMIC DNA]</scope>
</reference>
<feature type="domain" description="HTH arsR-type" evidence="4">
    <location>
        <begin position="29"/>
        <end position="123"/>
    </location>
</feature>
<dbReference type="GO" id="GO:0003700">
    <property type="term" value="F:DNA-binding transcription factor activity"/>
    <property type="evidence" value="ECO:0007669"/>
    <property type="project" value="InterPro"/>
</dbReference>
<dbReference type="PANTHER" id="PTHR43132:SF6">
    <property type="entry name" value="HTH-TYPE TRANSCRIPTIONAL REPRESSOR CZRA"/>
    <property type="match status" value="1"/>
</dbReference>
<evidence type="ECO:0000259" key="4">
    <source>
        <dbReference type="PROSITE" id="PS50987"/>
    </source>
</evidence>
<evidence type="ECO:0000256" key="1">
    <source>
        <dbReference type="ARBA" id="ARBA00023015"/>
    </source>
</evidence>
<organism evidence="5">
    <name type="scientific">Phascolarctobacterium faecium</name>
    <dbReference type="NCBI Taxonomy" id="33025"/>
    <lineage>
        <taxon>Bacteria</taxon>
        <taxon>Bacillati</taxon>
        <taxon>Bacillota</taxon>
        <taxon>Negativicutes</taxon>
        <taxon>Acidaminococcales</taxon>
        <taxon>Acidaminococcaceae</taxon>
        <taxon>Phascolarctobacterium</taxon>
    </lineage>
</organism>
<dbReference type="PROSITE" id="PS50987">
    <property type="entry name" value="HTH_ARSR_2"/>
    <property type="match status" value="1"/>
</dbReference>
<dbReference type="SMART" id="SM00418">
    <property type="entry name" value="HTH_ARSR"/>
    <property type="match status" value="1"/>
</dbReference>
<dbReference type="eggNOG" id="COG0640">
    <property type="taxonomic scope" value="Bacteria"/>
</dbReference>